<dbReference type="Pfam" id="PF00043">
    <property type="entry name" value="GST_C"/>
    <property type="match status" value="1"/>
</dbReference>
<dbReference type="KEGG" id="ela:UCREL1_500"/>
<organism evidence="4 5">
    <name type="scientific">Eutypa lata (strain UCR-EL1)</name>
    <name type="common">Grapevine dieback disease fungus</name>
    <name type="synonym">Eutypa armeniacae</name>
    <dbReference type="NCBI Taxonomy" id="1287681"/>
    <lineage>
        <taxon>Eukaryota</taxon>
        <taxon>Fungi</taxon>
        <taxon>Dikarya</taxon>
        <taxon>Ascomycota</taxon>
        <taxon>Pezizomycotina</taxon>
        <taxon>Sordariomycetes</taxon>
        <taxon>Xylariomycetidae</taxon>
        <taxon>Xylariales</taxon>
        <taxon>Diatrypaceae</taxon>
        <taxon>Eutypa</taxon>
    </lineage>
</organism>
<dbReference type="EMBL" id="KB705457">
    <property type="protein sequence ID" value="EMR72430.1"/>
    <property type="molecule type" value="Genomic_DNA"/>
</dbReference>
<dbReference type="SFLD" id="SFLDS00019">
    <property type="entry name" value="Glutathione_Transferase_(cytos"/>
    <property type="match status" value="1"/>
</dbReference>
<evidence type="ECO:0000313" key="5">
    <source>
        <dbReference type="Proteomes" id="UP000012174"/>
    </source>
</evidence>
<dbReference type="InterPro" id="IPR040079">
    <property type="entry name" value="Glutathione_S-Trfase"/>
</dbReference>
<dbReference type="Pfam" id="PF13409">
    <property type="entry name" value="GST_N_2"/>
    <property type="match status" value="1"/>
</dbReference>
<proteinExistence type="inferred from homology"/>
<dbReference type="CDD" id="cd03048">
    <property type="entry name" value="GST_N_Ure2p_like"/>
    <property type="match status" value="1"/>
</dbReference>
<keyword evidence="5" id="KW-1185">Reference proteome</keyword>
<dbReference type="PROSITE" id="PS50405">
    <property type="entry name" value="GST_CTER"/>
    <property type="match status" value="1"/>
</dbReference>
<dbReference type="InterPro" id="IPR036249">
    <property type="entry name" value="Thioredoxin-like_sf"/>
</dbReference>
<dbReference type="SUPFAM" id="SSF47616">
    <property type="entry name" value="GST C-terminal domain-like"/>
    <property type="match status" value="1"/>
</dbReference>
<dbReference type="OrthoDB" id="422574at2759"/>
<dbReference type="STRING" id="1287681.M7U0I2"/>
<comment type="similarity">
    <text evidence="1">Belongs to the GST superfamily.</text>
</comment>
<evidence type="ECO:0000256" key="1">
    <source>
        <dbReference type="ARBA" id="ARBA00007409"/>
    </source>
</evidence>
<evidence type="ECO:0000313" key="4">
    <source>
        <dbReference type="EMBL" id="EMR72430.1"/>
    </source>
</evidence>
<dbReference type="PROSITE" id="PS50404">
    <property type="entry name" value="GST_NTER"/>
    <property type="match status" value="1"/>
</dbReference>
<name>M7U0I2_EUTLA</name>
<dbReference type="Proteomes" id="UP000012174">
    <property type="component" value="Unassembled WGS sequence"/>
</dbReference>
<feature type="domain" description="GST N-terminal" evidence="2">
    <location>
        <begin position="2"/>
        <end position="85"/>
    </location>
</feature>
<dbReference type="GO" id="GO:0016740">
    <property type="term" value="F:transferase activity"/>
    <property type="evidence" value="ECO:0007669"/>
    <property type="project" value="UniProtKB-KW"/>
</dbReference>
<dbReference type="AlphaFoldDB" id="M7U0I2"/>
<sequence length="255" mass="29330">MKPIKIYNAPRGTGPNPWKPIIVAEELSLPYEIAWIPYGDIKSEPYLSLNPNGRVPAMVDPNTNVTLWESGAIMEYLIAMYDEDLKLSYGDDRLEDKWQVHSWLMFQMSGQGPTFGQKTWFTYFHGEGNLTTAIERYGNEGKRIVGVIDAHLRKQKQTLGLGDDQEVWLVGDKCTFADLSFVSWNLLLYATVYPEGFDVEAEYPVFHKWSHDVFKRPAVDRVVQVREQAMRTMEDGTNAVLERQKDSRSLEKLPY</sequence>
<evidence type="ECO:0000259" key="2">
    <source>
        <dbReference type="PROSITE" id="PS50404"/>
    </source>
</evidence>
<dbReference type="Gene3D" id="3.40.30.10">
    <property type="entry name" value="Glutaredoxin"/>
    <property type="match status" value="1"/>
</dbReference>
<gene>
    <name evidence="4" type="ORF">UCREL1_500</name>
</gene>
<dbReference type="HOGENOM" id="CLU_011226_14_2_1"/>
<accession>M7U0I2</accession>
<dbReference type="SUPFAM" id="SSF52833">
    <property type="entry name" value="Thioredoxin-like"/>
    <property type="match status" value="1"/>
</dbReference>
<dbReference type="InterPro" id="IPR004046">
    <property type="entry name" value="GST_C"/>
</dbReference>
<dbReference type="InterPro" id="IPR004045">
    <property type="entry name" value="Glutathione_S-Trfase_N"/>
</dbReference>
<protein>
    <submittedName>
        <fullName evidence="4">Putative glutathione s-transferase protein</fullName>
    </submittedName>
</protein>
<dbReference type="InterPro" id="IPR010987">
    <property type="entry name" value="Glutathione-S-Trfase_C-like"/>
</dbReference>
<reference evidence="5" key="1">
    <citation type="journal article" date="2013" name="Genome Announc.">
        <title>Draft genome sequence of the grapevine dieback fungus Eutypa lata UCR-EL1.</title>
        <authorList>
            <person name="Blanco-Ulate B."/>
            <person name="Rolshausen P.E."/>
            <person name="Cantu D."/>
        </authorList>
    </citation>
    <scope>NUCLEOTIDE SEQUENCE [LARGE SCALE GENOMIC DNA]</scope>
    <source>
        <strain evidence="5">UCR-EL1</strain>
    </source>
</reference>
<dbReference type="InterPro" id="IPR036282">
    <property type="entry name" value="Glutathione-S-Trfase_C_sf"/>
</dbReference>
<evidence type="ECO:0000259" key="3">
    <source>
        <dbReference type="PROSITE" id="PS50405"/>
    </source>
</evidence>
<dbReference type="Gene3D" id="1.20.1050.10">
    <property type="match status" value="1"/>
</dbReference>
<dbReference type="OMA" id="YEIAWIP"/>
<dbReference type="PANTHER" id="PTHR44051">
    <property type="entry name" value="GLUTATHIONE S-TRANSFERASE-RELATED"/>
    <property type="match status" value="1"/>
</dbReference>
<dbReference type="PANTHER" id="PTHR44051:SF3">
    <property type="entry name" value="TRANSCRIPTIONAL REGULATOR URE2"/>
    <property type="match status" value="1"/>
</dbReference>
<keyword evidence="4" id="KW-0808">Transferase</keyword>
<feature type="domain" description="GST C-terminal" evidence="3">
    <location>
        <begin position="93"/>
        <end position="232"/>
    </location>
</feature>
<dbReference type="SFLD" id="SFLDG00358">
    <property type="entry name" value="Main_(cytGST)"/>
    <property type="match status" value="1"/>
</dbReference>
<dbReference type="eggNOG" id="KOG0867">
    <property type="taxonomic scope" value="Eukaryota"/>
</dbReference>